<keyword evidence="4" id="KW-1185">Reference proteome</keyword>
<feature type="transmembrane region" description="Helical" evidence="2">
    <location>
        <begin position="378"/>
        <end position="396"/>
    </location>
</feature>
<keyword evidence="2" id="KW-0472">Membrane</keyword>
<keyword evidence="2" id="KW-0812">Transmembrane</keyword>
<dbReference type="Proteomes" id="UP001165065">
    <property type="component" value="Unassembled WGS sequence"/>
</dbReference>
<proteinExistence type="predicted"/>
<reference evidence="4" key="1">
    <citation type="journal article" date="2023" name="Commun. Biol.">
        <title>Genome analysis of Parmales, the sister group of diatoms, reveals the evolutionary specialization of diatoms from phago-mixotrophs to photoautotrophs.</title>
        <authorList>
            <person name="Ban H."/>
            <person name="Sato S."/>
            <person name="Yoshikawa S."/>
            <person name="Yamada K."/>
            <person name="Nakamura Y."/>
            <person name="Ichinomiya M."/>
            <person name="Sato N."/>
            <person name="Blanc-Mathieu R."/>
            <person name="Endo H."/>
            <person name="Kuwata A."/>
            <person name="Ogata H."/>
        </authorList>
    </citation>
    <scope>NUCLEOTIDE SEQUENCE [LARGE SCALE GENOMIC DNA]</scope>
</reference>
<protein>
    <submittedName>
        <fullName evidence="3">Uncharacterized protein</fullName>
    </submittedName>
</protein>
<name>A0A9W7G939_9STRA</name>
<sequence>MSRSSVGLPSTSIRYTYDATRGPSIEHVGPKYRRRVLFLGCILGLISVVNIGMCCYYSWVGGGCTGTGLSDKTNSDLPDTAVLYLQSSQGLGIHTCPFTDLGSTNSTGWRNPTATWQACLVNSNNPTGKMQSSFTTSMAFTGQQTLVYTWLAFAILYRSLCHYEWLLSTIAFMMYAVLGVVGYYSFSPFIPYPHQTAATVASLTKYIKPTMYDDSFFTYTYCNGDYIPSTNTRTCALGSESYSATVNIPMEDCDKAYKFNLAFLTVQYLSVAVVLCLLVIAFSAERIRRRYPLSDRLPPLKGTGMPVFIACACLVAYATMIFSKGSASLTSLSIIMDTDSPSSIFPFAQGSVDIATVFLIVTTMSVIRGTTRSSTSAFRLAAVTAILHVALVYPNIMGNLEVTLYNKIWELGKGQADLSDFSSPIGQKGFFGTGCRGFWSTYFLSFYNDASDPTLTAKVTSGDWVHPTPSQVDDLCWDTYISFIAQGVIFVLMHVQVVACSMVYKQNKGRPTDVYDPQPPTAPRDPREERLLREEDYEGHVVGAA</sequence>
<feature type="transmembrane region" description="Helical" evidence="2">
    <location>
        <begin position="303"/>
        <end position="323"/>
    </location>
</feature>
<accession>A0A9W7G939</accession>
<dbReference type="OrthoDB" id="186827at2759"/>
<keyword evidence="2" id="KW-1133">Transmembrane helix</keyword>
<feature type="region of interest" description="Disordered" evidence="1">
    <location>
        <begin position="511"/>
        <end position="545"/>
    </location>
</feature>
<feature type="transmembrane region" description="Helical" evidence="2">
    <location>
        <begin position="36"/>
        <end position="59"/>
    </location>
</feature>
<gene>
    <name evidence="3" type="ORF">TrCOL_g7346</name>
</gene>
<evidence type="ECO:0000313" key="3">
    <source>
        <dbReference type="EMBL" id="GMI36634.1"/>
    </source>
</evidence>
<feature type="transmembrane region" description="Helical" evidence="2">
    <location>
        <begin position="165"/>
        <end position="186"/>
    </location>
</feature>
<dbReference type="AlphaFoldDB" id="A0A9W7G939"/>
<evidence type="ECO:0000256" key="1">
    <source>
        <dbReference type="SAM" id="MobiDB-lite"/>
    </source>
</evidence>
<feature type="compositionally biased region" description="Basic and acidic residues" evidence="1">
    <location>
        <begin position="524"/>
        <end position="534"/>
    </location>
</feature>
<feature type="transmembrane region" description="Helical" evidence="2">
    <location>
        <begin position="343"/>
        <end position="366"/>
    </location>
</feature>
<feature type="transmembrane region" description="Helical" evidence="2">
    <location>
        <begin position="138"/>
        <end position="158"/>
    </location>
</feature>
<comment type="caution">
    <text evidence="3">The sequence shown here is derived from an EMBL/GenBank/DDBJ whole genome shotgun (WGS) entry which is preliminary data.</text>
</comment>
<feature type="transmembrane region" description="Helical" evidence="2">
    <location>
        <begin position="480"/>
        <end position="504"/>
    </location>
</feature>
<dbReference type="EMBL" id="BRYA01000964">
    <property type="protein sequence ID" value="GMI36634.1"/>
    <property type="molecule type" value="Genomic_DNA"/>
</dbReference>
<organism evidence="3 4">
    <name type="scientific">Triparma columacea</name>
    <dbReference type="NCBI Taxonomy" id="722753"/>
    <lineage>
        <taxon>Eukaryota</taxon>
        <taxon>Sar</taxon>
        <taxon>Stramenopiles</taxon>
        <taxon>Ochrophyta</taxon>
        <taxon>Bolidophyceae</taxon>
        <taxon>Parmales</taxon>
        <taxon>Triparmaceae</taxon>
        <taxon>Triparma</taxon>
    </lineage>
</organism>
<feature type="transmembrane region" description="Helical" evidence="2">
    <location>
        <begin position="259"/>
        <end position="282"/>
    </location>
</feature>
<evidence type="ECO:0000256" key="2">
    <source>
        <dbReference type="SAM" id="Phobius"/>
    </source>
</evidence>
<evidence type="ECO:0000313" key="4">
    <source>
        <dbReference type="Proteomes" id="UP001165065"/>
    </source>
</evidence>